<reference evidence="8 9" key="1">
    <citation type="submission" date="2018-08" db="EMBL/GenBank/DDBJ databases">
        <title>Vibrio isolated from the Eastern China Marginal Seas.</title>
        <authorList>
            <person name="Li Y."/>
        </authorList>
    </citation>
    <scope>NUCLEOTIDE SEQUENCE [LARGE SCALE GENOMIC DNA]</scope>
    <source>
        <strain evidence="8 9">BEI233</strain>
    </source>
</reference>
<evidence type="ECO:0000259" key="7">
    <source>
        <dbReference type="Pfam" id="PF00482"/>
    </source>
</evidence>
<evidence type="ECO:0000256" key="3">
    <source>
        <dbReference type="ARBA" id="ARBA00022692"/>
    </source>
</evidence>
<dbReference type="PANTHER" id="PTHR35007">
    <property type="entry name" value="INTEGRAL MEMBRANE PROTEIN-RELATED"/>
    <property type="match status" value="1"/>
</dbReference>
<comment type="subcellular location">
    <subcellularLocation>
        <location evidence="1">Cell membrane</location>
        <topology evidence="1">Multi-pass membrane protein</topology>
    </subcellularLocation>
</comment>
<feature type="transmembrane region" description="Helical" evidence="6">
    <location>
        <begin position="111"/>
        <end position="128"/>
    </location>
</feature>
<keyword evidence="4 6" id="KW-1133">Transmembrane helix</keyword>
<keyword evidence="9" id="KW-1185">Reference proteome</keyword>
<keyword evidence="5 6" id="KW-0472">Membrane</keyword>
<dbReference type="GO" id="GO:0005886">
    <property type="term" value="C:plasma membrane"/>
    <property type="evidence" value="ECO:0007669"/>
    <property type="project" value="UniProtKB-SubCell"/>
</dbReference>
<name>A0A3A6QKE0_9VIBR</name>
<feature type="transmembrane region" description="Helical" evidence="6">
    <location>
        <begin position="263"/>
        <end position="287"/>
    </location>
</feature>
<dbReference type="Proteomes" id="UP000273252">
    <property type="component" value="Unassembled WGS sequence"/>
</dbReference>
<organism evidence="8 9">
    <name type="scientific">Vibrio sinensis</name>
    <dbReference type="NCBI Taxonomy" id="2302434"/>
    <lineage>
        <taxon>Bacteria</taxon>
        <taxon>Pseudomonadati</taxon>
        <taxon>Pseudomonadota</taxon>
        <taxon>Gammaproteobacteria</taxon>
        <taxon>Vibrionales</taxon>
        <taxon>Vibrionaceae</taxon>
        <taxon>Vibrio</taxon>
    </lineage>
</organism>
<protein>
    <submittedName>
        <fullName evidence="8">Type II secretion system F family protein</fullName>
    </submittedName>
</protein>
<feature type="transmembrane region" description="Helical" evidence="6">
    <location>
        <begin position="6"/>
        <end position="23"/>
    </location>
</feature>
<comment type="caution">
    <text evidence="8">The sequence shown here is derived from an EMBL/GenBank/DDBJ whole genome shotgun (WGS) entry which is preliminary data.</text>
</comment>
<evidence type="ECO:0000313" key="8">
    <source>
        <dbReference type="EMBL" id="RJX68493.1"/>
    </source>
</evidence>
<evidence type="ECO:0000313" key="9">
    <source>
        <dbReference type="Proteomes" id="UP000273252"/>
    </source>
</evidence>
<proteinExistence type="predicted"/>
<dbReference type="PANTHER" id="PTHR35007:SF2">
    <property type="entry name" value="PILUS ASSEMBLE PROTEIN"/>
    <property type="match status" value="1"/>
</dbReference>
<dbReference type="OrthoDB" id="9810662at2"/>
<evidence type="ECO:0000256" key="6">
    <source>
        <dbReference type="SAM" id="Phobius"/>
    </source>
</evidence>
<dbReference type="Pfam" id="PF00482">
    <property type="entry name" value="T2SSF"/>
    <property type="match status" value="1"/>
</dbReference>
<feature type="transmembrane region" description="Helical" evidence="6">
    <location>
        <begin position="84"/>
        <end position="105"/>
    </location>
</feature>
<evidence type="ECO:0000256" key="4">
    <source>
        <dbReference type="ARBA" id="ARBA00022989"/>
    </source>
</evidence>
<evidence type="ECO:0000256" key="1">
    <source>
        <dbReference type="ARBA" id="ARBA00004651"/>
    </source>
</evidence>
<feature type="domain" description="Type II secretion system protein GspF" evidence="7">
    <location>
        <begin position="151"/>
        <end position="277"/>
    </location>
</feature>
<sequence length="290" mass="32720">MGQSSVIALCFIFFGVALLLVSLRKEKQRKYINKYLAPKSKDKEPEKFIDWLDNAIPNVLAANNAEVTQKLSDAGVYSFKYAHLYLPLKFAVLFIGGGIITFMSYETVEPMTLIAIMSIWVILILIVPDSVLDSRVKKYRSDMTRQLPYLIDLLAVCVQTGMTIESSMAYLASEMKSFDPKLARLLERTNERAHIVGLDKALDELYAHIPTPEMRSFVMTLKQSLQYGSSIYMTLTTLSSDIRKVTMLHIEEKIGQLAAKMSIPLILFIMIPIVILIAVPGVMRMFAGDY</sequence>
<evidence type="ECO:0000256" key="2">
    <source>
        <dbReference type="ARBA" id="ARBA00022475"/>
    </source>
</evidence>
<keyword evidence="3 6" id="KW-0812">Transmembrane</keyword>
<evidence type="ECO:0000256" key="5">
    <source>
        <dbReference type="ARBA" id="ARBA00023136"/>
    </source>
</evidence>
<dbReference type="EMBL" id="QVMU01000020">
    <property type="protein sequence ID" value="RJX68493.1"/>
    <property type="molecule type" value="Genomic_DNA"/>
</dbReference>
<accession>A0A3A6QKE0</accession>
<gene>
    <name evidence="8" type="ORF">DZ860_17255</name>
</gene>
<dbReference type="AlphaFoldDB" id="A0A3A6QKE0"/>
<keyword evidence="2" id="KW-1003">Cell membrane</keyword>
<dbReference type="InterPro" id="IPR018076">
    <property type="entry name" value="T2SS_GspF_dom"/>
</dbReference>